<feature type="compositionally biased region" description="Polar residues" evidence="3">
    <location>
        <begin position="165"/>
        <end position="174"/>
    </location>
</feature>
<evidence type="ECO:0000259" key="4">
    <source>
        <dbReference type="PROSITE" id="PS51782"/>
    </source>
</evidence>
<dbReference type="PANTHER" id="PTHR34700">
    <property type="entry name" value="POTASSIUM BINDING PROTEIN KBP"/>
    <property type="match status" value="1"/>
</dbReference>
<sequence>MQKSFLPLLAAVVVLAGCEKDNQSIEAREERDPSVSAGQTYMDEGDYEKAITEFKKALDNEPRMARPHLELATIYQNYQLNPIHAIYHYDRYLELRPDSEKTAFINEQKQKVFNKFAESLINSVPQVKQVMQERNQLIQQNTELKRQLATALNTQKATSAPAPGTKQTATQTIPKTAKPVAQATAPSPATSASGKHQIYHVVAGDTLSKIANKFYQDSGKWDVIFEANRDTMRTAGDLKVGQTIVIPAIGN</sequence>
<keyword evidence="1" id="KW-0802">TPR repeat</keyword>
<keyword evidence="6" id="KW-1185">Reference proteome</keyword>
<dbReference type="InterPro" id="IPR018392">
    <property type="entry name" value="LysM"/>
</dbReference>
<dbReference type="SUPFAM" id="SSF48452">
    <property type="entry name" value="TPR-like"/>
    <property type="match status" value="1"/>
</dbReference>
<dbReference type="AlphaFoldDB" id="A0A6C2TZH5"/>
<evidence type="ECO:0000256" key="3">
    <source>
        <dbReference type="SAM" id="MobiDB-lite"/>
    </source>
</evidence>
<organism evidence="5 6">
    <name type="scientific">Pontiella desulfatans</name>
    <dbReference type="NCBI Taxonomy" id="2750659"/>
    <lineage>
        <taxon>Bacteria</taxon>
        <taxon>Pseudomonadati</taxon>
        <taxon>Kiritimatiellota</taxon>
        <taxon>Kiritimatiellia</taxon>
        <taxon>Kiritimatiellales</taxon>
        <taxon>Pontiellaceae</taxon>
        <taxon>Pontiella</taxon>
    </lineage>
</organism>
<dbReference type="InterPro" id="IPR019734">
    <property type="entry name" value="TPR_rpt"/>
</dbReference>
<evidence type="ECO:0000313" key="6">
    <source>
        <dbReference type="Proteomes" id="UP000366872"/>
    </source>
</evidence>
<dbReference type="Proteomes" id="UP000366872">
    <property type="component" value="Unassembled WGS sequence"/>
</dbReference>
<reference evidence="5 6" key="1">
    <citation type="submission" date="2019-04" db="EMBL/GenBank/DDBJ databases">
        <authorList>
            <person name="Van Vliet M D."/>
        </authorList>
    </citation>
    <scope>NUCLEOTIDE SEQUENCE [LARGE SCALE GENOMIC DNA]</scope>
    <source>
        <strain evidence="5 6">F1</strain>
    </source>
</reference>
<evidence type="ECO:0000256" key="2">
    <source>
        <dbReference type="SAM" id="Coils"/>
    </source>
</evidence>
<protein>
    <recommendedName>
        <fullName evidence="4">LysM domain-containing protein</fullName>
    </recommendedName>
</protein>
<dbReference type="SMART" id="SM00257">
    <property type="entry name" value="LysM"/>
    <property type="match status" value="1"/>
</dbReference>
<dbReference type="Gene3D" id="3.10.350.10">
    <property type="entry name" value="LysM domain"/>
    <property type="match status" value="1"/>
</dbReference>
<dbReference type="EMBL" id="CAAHFG010000001">
    <property type="protein sequence ID" value="VGO12864.1"/>
    <property type="molecule type" value="Genomic_DNA"/>
</dbReference>
<evidence type="ECO:0000256" key="1">
    <source>
        <dbReference type="PROSITE-ProRule" id="PRU00339"/>
    </source>
</evidence>
<dbReference type="Pfam" id="PF01476">
    <property type="entry name" value="LysM"/>
    <property type="match status" value="1"/>
</dbReference>
<proteinExistence type="predicted"/>
<accession>A0A6C2TZH5</accession>
<dbReference type="SUPFAM" id="SSF54106">
    <property type="entry name" value="LysM domain"/>
    <property type="match status" value="1"/>
</dbReference>
<feature type="domain" description="LysM" evidence="4">
    <location>
        <begin position="197"/>
        <end position="246"/>
    </location>
</feature>
<dbReference type="InterPro" id="IPR011990">
    <property type="entry name" value="TPR-like_helical_dom_sf"/>
</dbReference>
<dbReference type="Gene3D" id="1.25.40.10">
    <property type="entry name" value="Tetratricopeptide repeat domain"/>
    <property type="match status" value="1"/>
</dbReference>
<name>A0A6C2TZH5_PONDE</name>
<keyword evidence="2" id="KW-0175">Coiled coil</keyword>
<dbReference type="PROSITE" id="PS51257">
    <property type="entry name" value="PROKAR_LIPOPROTEIN"/>
    <property type="match status" value="1"/>
</dbReference>
<dbReference type="PANTHER" id="PTHR34700:SF4">
    <property type="entry name" value="PHAGE-LIKE ELEMENT PBSX PROTEIN XKDP"/>
    <property type="match status" value="1"/>
</dbReference>
<gene>
    <name evidence="5" type="ORF">PDESU_01418</name>
</gene>
<dbReference type="CDD" id="cd00118">
    <property type="entry name" value="LysM"/>
    <property type="match status" value="1"/>
</dbReference>
<feature type="repeat" description="TPR" evidence="1">
    <location>
        <begin position="31"/>
        <end position="64"/>
    </location>
</feature>
<dbReference type="InterPro" id="IPR052196">
    <property type="entry name" value="Bact_Kbp"/>
</dbReference>
<feature type="region of interest" description="Disordered" evidence="3">
    <location>
        <begin position="155"/>
        <end position="179"/>
    </location>
</feature>
<dbReference type="InterPro" id="IPR036779">
    <property type="entry name" value="LysM_dom_sf"/>
</dbReference>
<dbReference type="Pfam" id="PF13414">
    <property type="entry name" value="TPR_11"/>
    <property type="match status" value="1"/>
</dbReference>
<evidence type="ECO:0000313" key="5">
    <source>
        <dbReference type="EMBL" id="VGO12864.1"/>
    </source>
</evidence>
<feature type="coiled-coil region" evidence="2">
    <location>
        <begin position="127"/>
        <end position="154"/>
    </location>
</feature>
<dbReference type="PROSITE" id="PS50005">
    <property type="entry name" value="TPR"/>
    <property type="match status" value="1"/>
</dbReference>
<dbReference type="PROSITE" id="PS51782">
    <property type="entry name" value="LYSM"/>
    <property type="match status" value="1"/>
</dbReference>